<name>A0A3Q7HP57_SOLLC</name>
<protein>
    <submittedName>
        <fullName evidence="2">Uncharacterized protein</fullName>
    </submittedName>
</protein>
<organism evidence="2">
    <name type="scientific">Solanum lycopersicum</name>
    <name type="common">Tomato</name>
    <name type="synonym">Lycopersicon esculentum</name>
    <dbReference type="NCBI Taxonomy" id="4081"/>
    <lineage>
        <taxon>Eukaryota</taxon>
        <taxon>Viridiplantae</taxon>
        <taxon>Streptophyta</taxon>
        <taxon>Embryophyta</taxon>
        <taxon>Tracheophyta</taxon>
        <taxon>Spermatophyta</taxon>
        <taxon>Magnoliopsida</taxon>
        <taxon>eudicotyledons</taxon>
        <taxon>Gunneridae</taxon>
        <taxon>Pentapetalae</taxon>
        <taxon>asterids</taxon>
        <taxon>lamiids</taxon>
        <taxon>Solanales</taxon>
        <taxon>Solanaceae</taxon>
        <taxon>Solanoideae</taxon>
        <taxon>Solaneae</taxon>
        <taxon>Solanum</taxon>
        <taxon>Solanum subgen. Lycopersicon</taxon>
    </lineage>
</organism>
<reference evidence="2" key="1">
    <citation type="journal article" date="2012" name="Nature">
        <title>The tomato genome sequence provides insights into fleshy fruit evolution.</title>
        <authorList>
            <consortium name="Tomato Genome Consortium"/>
        </authorList>
    </citation>
    <scope>NUCLEOTIDE SEQUENCE [LARGE SCALE GENOMIC DNA]</scope>
    <source>
        <strain evidence="2">cv. Heinz 1706</strain>
    </source>
</reference>
<dbReference type="EnsemblPlants" id="Solyc08g048510.1.1">
    <property type="protein sequence ID" value="Solyc08g048510.1.1.1"/>
    <property type="gene ID" value="Solyc08g048510.1"/>
</dbReference>
<evidence type="ECO:0000256" key="1">
    <source>
        <dbReference type="SAM" id="MobiDB-lite"/>
    </source>
</evidence>
<dbReference type="InParanoid" id="A0A3Q7HP57"/>
<proteinExistence type="predicted"/>
<dbReference type="PaxDb" id="4081-Solyc08g048510.1.1"/>
<reference evidence="2" key="2">
    <citation type="submission" date="2019-01" db="UniProtKB">
        <authorList>
            <consortium name="EnsemblPlants"/>
        </authorList>
    </citation>
    <scope>IDENTIFICATION</scope>
    <source>
        <strain evidence="2">cv. Heinz 1706</strain>
    </source>
</reference>
<sequence length="74" mass="8500">MTIGRPHTTISSQSSSLTLLLIANPRDQKVNKNQNQLSFNKRLELIPTSEMGRRCSSRTSSPWKPQHQYHHTNN</sequence>
<evidence type="ECO:0000313" key="2">
    <source>
        <dbReference type="EnsemblPlants" id="Solyc08g048510.1.1.1"/>
    </source>
</evidence>
<feature type="region of interest" description="Disordered" evidence="1">
    <location>
        <begin position="50"/>
        <end position="74"/>
    </location>
</feature>
<keyword evidence="3" id="KW-1185">Reference proteome</keyword>
<accession>A0A3Q7HP57</accession>
<dbReference type="Gramene" id="Solyc08g048510.1.1">
    <property type="protein sequence ID" value="Solyc08g048510.1.1.1"/>
    <property type="gene ID" value="Solyc08g048510.1"/>
</dbReference>
<dbReference type="AlphaFoldDB" id="A0A3Q7HP57"/>
<evidence type="ECO:0000313" key="3">
    <source>
        <dbReference type="Proteomes" id="UP000004994"/>
    </source>
</evidence>
<dbReference type="Proteomes" id="UP000004994">
    <property type="component" value="Chromosome 8"/>
</dbReference>